<dbReference type="EC" id="2.1.1.-" evidence="2"/>
<evidence type="ECO:0000313" key="3">
    <source>
        <dbReference type="Proteomes" id="UP001139534"/>
    </source>
</evidence>
<dbReference type="AlphaFoldDB" id="A0A9X2BUF1"/>
<feature type="transmembrane region" description="Helical" evidence="1">
    <location>
        <begin position="339"/>
        <end position="357"/>
    </location>
</feature>
<keyword evidence="2" id="KW-0966">Cell projection</keyword>
<keyword evidence="2" id="KW-0808">Transferase</keyword>
<proteinExistence type="predicted"/>
<dbReference type="GO" id="GO:0032259">
    <property type="term" value="P:methylation"/>
    <property type="evidence" value="ECO:0007669"/>
    <property type="project" value="UniProtKB-KW"/>
</dbReference>
<evidence type="ECO:0000256" key="1">
    <source>
        <dbReference type="SAM" id="Phobius"/>
    </source>
</evidence>
<name>A0A9X2BUF1_9BACL</name>
<dbReference type="NCBIfam" id="NF038110">
    <property type="entry name" value="Lys_methyl_FliB"/>
    <property type="match status" value="1"/>
</dbReference>
<comment type="caution">
    <text evidence="2">The sequence shown here is derived from an EMBL/GenBank/DDBJ whole genome shotgun (WGS) entry which is preliminary data.</text>
</comment>
<dbReference type="Proteomes" id="UP001139534">
    <property type="component" value="Unassembled WGS sequence"/>
</dbReference>
<organism evidence="2 3">
    <name type="scientific">Paenibacillus mellifer</name>
    <dbReference type="NCBI Taxonomy" id="2937794"/>
    <lineage>
        <taxon>Bacteria</taxon>
        <taxon>Bacillati</taxon>
        <taxon>Bacillota</taxon>
        <taxon>Bacilli</taxon>
        <taxon>Bacillales</taxon>
        <taxon>Paenibacillaceae</taxon>
        <taxon>Paenibacillus</taxon>
    </lineage>
</organism>
<keyword evidence="1" id="KW-0812">Transmembrane</keyword>
<reference evidence="2" key="1">
    <citation type="submission" date="2022-04" db="EMBL/GenBank/DDBJ databases">
        <authorList>
            <person name="Seo M.-J."/>
        </authorList>
    </citation>
    <scope>NUCLEOTIDE SEQUENCE</scope>
    <source>
        <strain evidence="2">MBLB2552</strain>
    </source>
</reference>
<keyword evidence="2" id="KW-0969">Cilium</keyword>
<keyword evidence="2" id="KW-0489">Methyltransferase</keyword>
<dbReference type="EMBL" id="JALPRK010000019">
    <property type="protein sequence ID" value="MCK8489021.1"/>
    <property type="molecule type" value="Genomic_DNA"/>
</dbReference>
<evidence type="ECO:0000313" key="2">
    <source>
        <dbReference type="EMBL" id="MCK8489021.1"/>
    </source>
</evidence>
<keyword evidence="1" id="KW-1133">Transmembrane helix</keyword>
<dbReference type="GO" id="GO:0008168">
    <property type="term" value="F:methyltransferase activity"/>
    <property type="evidence" value="ECO:0007669"/>
    <property type="project" value="UniProtKB-KW"/>
</dbReference>
<dbReference type="RefSeq" id="WP_248553069.1">
    <property type="nucleotide sequence ID" value="NZ_JALPRK010000019.1"/>
</dbReference>
<sequence length="410" mass="46730">MTAKVALIPEYMQNFQCIGPTCEDSCCIGWGVTVKKDEHKKLVNISWTSLRNKLKSSMRLEEDKKKSNSSYAYMNMDQKSGHCFMLNDQKLCTIHAQLGESYLPSVCATYPKIVHLVDGEQECSAVLSCPEAARQALLNPDGIQFYQMDAINNRNLMTKSNLSTGVGQTHPLYKFFWDIRITSIEILQDRSISFTHRLIILGLFCDELQQMINAGSGESIPEFISKFKESLITNEELRDYEAFPTNPEFQLGTLSTILVGNLKLSGSHQRFSDVLSDYLEGIGLNQPNEDILTNFISAYNNFFAPYAKEREYIFENYAVNYVYSQLFPCDKGMKIFDSYMLLVINFVLIKMLLIGVSSKYKGLTDEMTIKVIQSYVKIHQHSGTFANNTFELLKKENYDTLGHMSLLIKN</sequence>
<gene>
    <name evidence="2" type="primary">fliB</name>
    <name evidence="2" type="ORF">M0651_17760</name>
</gene>
<accession>A0A9X2BUF1</accession>
<keyword evidence="2" id="KW-0282">Flagellum</keyword>
<keyword evidence="3" id="KW-1185">Reference proteome</keyword>
<keyword evidence="1" id="KW-0472">Membrane</keyword>
<protein>
    <submittedName>
        <fullName evidence="2">Flagellin lysine-N-methylase</fullName>
        <ecNumber evidence="2">2.1.1.-</ecNumber>
    </submittedName>
</protein>